<dbReference type="Gene3D" id="1.10.10.10">
    <property type="entry name" value="Winged helix-like DNA-binding domain superfamily/Winged helix DNA-binding domain"/>
    <property type="match status" value="1"/>
</dbReference>
<proteinExistence type="predicted"/>
<evidence type="ECO:0000313" key="5">
    <source>
        <dbReference type="EMBL" id="GLQ34378.1"/>
    </source>
</evidence>
<dbReference type="Pfam" id="PF13412">
    <property type="entry name" value="HTH_24"/>
    <property type="match status" value="1"/>
</dbReference>
<dbReference type="Proteomes" id="UP001156694">
    <property type="component" value="Unassembled WGS sequence"/>
</dbReference>
<dbReference type="Pfam" id="PF01037">
    <property type="entry name" value="AsnC_trans_reg"/>
    <property type="match status" value="1"/>
</dbReference>
<dbReference type="RefSeq" id="WP_284376130.1">
    <property type="nucleotide sequence ID" value="NZ_BSNN01000002.1"/>
</dbReference>
<dbReference type="InterPro" id="IPR019888">
    <property type="entry name" value="Tscrpt_reg_AsnC-like"/>
</dbReference>
<sequence length="140" mass="15372">MDTTDISLMNALKKNARASLSDLALDLQITRATVRTRMNALMASGEIAGFTILTKSDVTPHPVRGHMMLQIEGTGAQSIRQRLLLMPQVSAVHTTNGKWDMIVELATQTLEQLDQCLFKIRKIKGVAGSETNLLLSTKHS</sequence>
<protein>
    <submittedName>
        <fullName evidence="5">AsnC family transcriptional regulator</fullName>
    </submittedName>
</protein>
<dbReference type="PANTHER" id="PTHR30154">
    <property type="entry name" value="LEUCINE-RESPONSIVE REGULATORY PROTEIN"/>
    <property type="match status" value="1"/>
</dbReference>
<keyword evidence="3" id="KW-0804">Transcription</keyword>
<dbReference type="Gene3D" id="3.30.70.920">
    <property type="match status" value="1"/>
</dbReference>
<evidence type="ECO:0000313" key="6">
    <source>
        <dbReference type="Proteomes" id="UP001156694"/>
    </source>
</evidence>
<reference evidence="6" key="1">
    <citation type="journal article" date="2019" name="Int. J. Syst. Evol. Microbiol.">
        <title>The Global Catalogue of Microorganisms (GCM) 10K type strain sequencing project: providing services to taxonomists for standard genome sequencing and annotation.</title>
        <authorList>
            <consortium name="The Broad Institute Genomics Platform"/>
            <consortium name="The Broad Institute Genome Sequencing Center for Infectious Disease"/>
            <person name="Wu L."/>
            <person name="Ma J."/>
        </authorList>
    </citation>
    <scope>NUCLEOTIDE SEQUENCE [LARGE SCALE GENOMIC DNA]</scope>
    <source>
        <strain evidence="6">NBRC 110140</strain>
    </source>
</reference>
<dbReference type="SUPFAM" id="SSF46785">
    <property type="entry name" value="Winged helix' DNA-binding domain"/>
    <property type="match status" value="1"/>
</dbReference>
<dbReference type="EMBL" id="BSNN01000002">
    <property type="protein sequence ID" value="GLQ34378.1"/>
    <property type="molecule type" value="Genomic_DNA"/>
</dbReference>
<accession>A0ABQ5VTD7</accession>
<evidence type="ECO:0000256" key="2">
    <source>
        <dbReference type="ARBA" id="ARBA00023125"/>
    </source>
</evidence>
<dbReference type="PROSITE" id="PS50956">
    <property type="entry name" value="HTH_ASNC_2"/>
    <property type="match status" value="1"/>
</dbReference>
<keyword evidence="1" id="KW-0805">Transcription regulation</keyword>
<dbReference type="InterPro" id="IPR036390">
    <property type="entry name" value="WH_DNA-bd_sf"/>
</dbReference>
<comment type="caution">
    <text evidence="5">The sequence shown here is derived from an EMBL/GenBank/DDBJ whole genome shotgun (WGS) entry which is preliminary data.</text>
</comment>
<dbReference type="PRINTS" id="PR00033">
    <property type="entry name" value="HTHASNC"/>
</dbReference>
<dbReference type="InterPro" id="IPR000485">
    <property type="entry name" value="AsnC-type_HTH_dom"/>
</dbReference>
<keyword evidence="6" id="KW-1185">Reference proteome</keyword>
<dbReference type="SMART" id="SM00344">
    <property type="entry name" value="HTH_ASNC"/>
    <property type="match status" value="1"/>
</dbReference>
<dbReference type="InterPro" id="IPR036388">
    <property type="entry name" value="WH-like_DNA-bd_sf"/>
</dbReference>
<evidence type="ECO:0000256" key="3">
    <source>
        <dbReference type="ARBA" id="ARBA00023163"/>
    </source>
</evidence>
<keyword evidence="2" id="KW-0238">DNA-binding</keyword>
<dbReference type="InterPro" id="IPR019887">
    <property type="entry name" value="Tscrpt_reg_AsnC/Lrp_C"/>
</dbReference>
<name>A0ABQ5VTD7_9RHOB</name>
<dbReference type="SUPFAM" id="SSF54909">
    <property type="entry name" value="Dimeric alpha+beta barrel"/>
    <property type="match status" value="1"/>
</dbReference>
<organism evidence="5 6">
    <name type="scientific">Amylibacter marinus</name>
    <dbReference type="NCBI Taxonomy" id="1475483"/>
    <lineage>
        <taxon>Bacteria</taxon>
        <taxon>Pseudomonadati</taxon>
        <taxon>Pseudomonadota</taxon>
        <taxon>Alphaproteobacteria</taxon>
        <taxon>Rhodobacterales</taxon>
        <taxon>Paracoccaceae</taxon>
        <taxon>Amylibacter</taxon>
    </lineage>
</organism>
<gene>
    <name evidence="5" type="ORF">GCM10007939_06610</name>
</gene>
<dbReference type="InterPro" id="IPR011008">
    <property type="entry name" value="Dimeric_a/b-barrel"/>
</dbReference>
<evidence type="ECO:0000256" key="1">
    <source>
        <dbReference type="ARBA" id="ARBA00023015"/>
    </source>
</evidence>
<dbReference type="PANTHER" id="PTHR30154:SF34">
    <property type="entry name" value="TRANSCRIPTIONAL REGULATOR AZLB"/>
    <property type="match status" value="1"/>
</dbReference>
<feature type="domain" description="HTH asnC-type" evidence="4">
    <location>
        <begin position="1"/>
        <end position="67"/>
    </location>
</feature>
<evidence type="ECO:0000259" key="4">
    <source>
        <dbReference type="PROSITE" id="PS50956"/>
    </source>
</evidence>